<evidence type="ECO:0000256" key="1">
    <source>
        <dbReference type="ARBA" id="ARBA00010552"/>
    </source>
</evidence>
<dbReference type="Pfam" id="PF01042">
    <property type="entry name" value="Ribonuc_L-PSP"/>
    <property type="match status" value="1"/>
</dbReference>
<dbReference type="KEGG" id="vaq:FIV01_16645"/>
<geneLocation type="plasmid" evidence="3">
    <name>pthaf100_a</name>
</geneLocation>
<dbReference type="Proteomes" id="UP000326936">
    <property type="component" value="Plasmid pTHAF100_a"/>
</dbReference>
<dbReference type="RefSeq" id="WP_152432070.1">
    <property type="nucleotide sequence ID" value="NZ_CBCSDK010000021.1"/>
</dbReference>
<dbReference type="OrthoDB" id="6196780at2"/>
<keyword evidence="3" id="KW-1185">Reference proteome</keyword>
<protein>
    <submittedName>
        <fullName evidence="2">Enamine/imine deaminase</fullName>
        <ecNumber evidence="2">3.5.4.-</ecNumber>
    </submittedName>
</protein>
<dbReference type="AlphaFoldDB" id="A0A5P9CP28"/>
<evidence type="ECO:0000313" key="3">
    <source>
        <dbReference type="Proteomes" id="UP000326936"/>
    </source>
</evidence>
<reference evidence="2 3" key="1">
    <citation type="submission" date="2019-10" db="EMBL/GenBank/DDBJ databases">
        <title>Complete genome sequence of Vibrio sp. strain THAF100, isolated from non-filtered water from the water column of tank 6 of a marine aquarium containing stony-coral fragments. Water maintained at 26 degree C.</title>
        <authorList>
            <person name="Ruckert C."/>
            <person name="Franco A."/>
            <person name="Kalinowski J."/>
            <person name="Glaeser S."/>
        </authorList>
    </citation>
    <scope>NUCLEOTIDE SEQUENCE [LARGE SCALE GENOMIC DNA]</scope>
    <source>
        <strain evidence="2 3">THAF100</strain>
        <plasmid evidence="3">pthaf100_a</plasmid>
    </source>
</reference>
<keyword evidence="2" id="KW-0378">Hydrolase</keyword>
<name>A0A5P9CP28_9VIBR</name>
<dbReference type="GO" id="GO:0019239">
    <property type="term" value="F:deaminase activity"/>
    <property type="evidence" value="ECO:0007669"/>
    <property type="project" value="TreeGrafter"/>
</dbReference>
<dbReference type="SUPFAM" id="SSF55298">
    <property type="entry name" value="YjgF-like"/>
    <property type="match status" value="1"/>
</dbReference>
<sequence length="129" mass="14101">MIQKCRYDFLPAIAGPYVHAAKHNQTLYISGLTALGTNAQSGGLIEQTEEILSQISQILEAEDCAISDLIKLTIFVTDISLLSSIREQLFDFYQGHLPACSLVEVSALIHPDLQIEIEAIAGLEHIHGV</sequence>
<proteinExistence type="inferred from homology"/>
<dbReference type="EMBL" id="CP045351">
    <property type="protein sequence ID" value="QFT28019.1"/>
    <property type="molecule type" value="Genomic_DNA"/>
</dbReference>
<comment type="similarity">
    <text evidence="1">Belongs to the RutC family.</text>
</comment>
<dbReference type="PANTHER" id="PTHR11803:SF58">
    <property type="entry name" value="PROTEIN HMF1-RELATED"/>
    <property type="match status" value="1"/>
</dbReference>
<dbReference type="Gene3D" id="3.30.1330.40">
    <property type="entry name" value="RutC-like"/>
    <property type="match status" value="1"/>
</dbReference>
<dbReference type="InterPro" id="IPR006175">
    <property type="entry name" value="YjgF/YER057c/UK114"/>
</dbReference>
<dbReference type="CDD" id="cd00448">
    <property type="entry name" value="YjgF_YER057c_UK114_family"/>
    <property type="match status" value="1"/>
</dbReference>
<dbReference type="GO" id="GO:0005829">
    <property type="term" value="C:cytosol"/>
    <property type="evidence" value="ECO:0007669"/>
    <property type="project" value="TreeGrafter"/>
</dbReference>
<dbReference type="InterPro" id="IPR035959">
    <property type="entry name" value="RutC-like_sf"/>
</dbReference>
<evidence type="ECO:0000313" key="2">
    <source>
        <dbReference type="EMBL" id="QFT28019.1"/>
    </source>
</evidence>
<organism evidence="2 3">
    <name type="scientific">Vibrio aquimaris</name>
    <dbReference type="NCBI Taxonomy" id="2587862"/>
    <lineage>
        <taxon>Bacteria</taxon>
        <taxon>Pseudomonadati</taxon>
        <taxon>Pseudomonadota</taxon>
        <taxon>Gammaproteobacteria</taxon>
        <taxon>Vibrionales</taxon>
        <taxon>Vibrionaceae</taxon>
        <taxon>Vibrio</taxon>
    </lineage>
</organism>
<accession>A0A5P9CP28</accession>
<keyword evidence="2" id="KW-0614">Plasmid</keyword>
<dbReference type="EC" id="3.5.4.-" evidence="2"/>
<dbReference type="PANTHER" id="PTHR11803">
    <property type="entry name" value="2-IMINOBUTANOATE/2-IMINOPROPANOATE DEAMINASE RIDA"/>
    <property type="match status" value="1"/>
</dbReference>
<gene>
    <name evidence="2" type="primary">yabJ2</name>
    <name evidence="2" type="ORF">FIV01_16645</name>
</gene>